<dbReference type="PANTHER" id="PTHR33223:SF11">
    <property type="entry name" value="ELEMENT PROTEIN, PUTATIVE-RELATED"/>
    <property type="match status" value="1"/>
</dbReference>
<evidence type="ECO:0000313" key="2">
    <source>
        <dbReference type="EMBL" id="GJU04351.1"/>
    </source>
</evidence>
<comment type="caution">
    <text evidence="2">The sequence shown here is derived from an EMBL/GenBank/DDBJ whole genome shotgun (WGS) entry which is preliminary data.</text>
</comment>
<dbReference type="PANTHER" id="PTHR33223">
    <property type="entry name" value="CCHC-TYPE DOMAIN-CONTAINING PROTEIN"/>
    <property type="match status" value="1"/>
</dbReference>
<gene>
    <name evidence="2" type="ORF">Tco_1114689</name>
</gene>
<protein>
    <submittedName>
        <fullName evidence="2">Retrovirus-related pol polyprotein from transposon TNT 1-94</fullName>
    </submittedName>
</protein>
<dbReference type="EMBL" id="BQNB010021240">
    <property type="protein sequence ID" value="GJU04351.1"/>
    <property type="molecule type" value="Genomic_DNA"/>
</dbReference>
<keyword evidence="3" id="KW-1185">Reference proteome</keyword>
<name>A0ABQ5IW73_9ASTR</name>
<reference evidence="2" key="2">
    <citation type="submission" date="2022-01" db="EMBL/GenBank/DDBJ databases">
        <authorList>
            <person name="Yamashiro T."/>
            <person name="Shiraishi A."/>
            <person name="Satake H."/>
            <person name="Nakayama K."/>
        </authorList>
    </citation>
    <scope>NUCLEOTIDE SEQUENCE</scope>
</reference>
<organism evidence="2 3">
    <name type="scientific">Tanacetum coccineum</name>
    <dbReference type="NCBI Taxonomy" id="301880"/>
    <lineage>
        <taxon>Eukaryota</taxon>
        <taxon>Viridiplantae</taxon>
        <taxon>Streptophyta</taxon>
        <taxon>Embryophyta</taxon>
        <taxon>Tracheophyta</taxon>
        <taxon>Spermatophyta</taxon>
        <taxon>Magnoliopsida</taxon>
        <taxon>eudicotyledons</taxon>
        <taxon>Gunneridae</taxon>
        <taxon>Pentapetalae</taxon>
        <taxon>asterids</taxon>
        <taxon>campanulids</taxon>
        <taxon>Asterales</taxon>
        <taxon>Asteraceae</taxon>
        <taxon>Asteroideae</taxon>
        <taxon>Anthemideae</taxon>
        <taxon>Anthemidinae</taxon>
        <taxon>Tanacetum</taxon>
    </lineage>
</organism>
<feature type="domain" description="Retrotransposon gag" evidence="1">
    <location>
        <begin position="139"/>
        <end position="219"/>
    </location>
</feature>
<evidence type="ECO:0000259" key="1">
    <source>
        <dbReference type="Pfam" id="PF03732"/>
    </source>
</evidence>
<evidence type="ECO:0000313" key="3">
    <source>
        <dbReference type="Proteomes" id="UP001151760"/>
    </source>
</evidence>
<proteinExistence type="predicted"/>
<dbReference type="InterPro" id="IPR005162">
    <property type="entry name" value="Retrotrans_gag_dom"/>
</dbReference>
<reference evidence="2" key="1">
    <citation type="journal article" date="2022" name="Int. J. Mol. Sci.">
        <title>Draft Genome of Tanacetum Coccineum: Genomic Comparison of Closely Related Tanacetum-Family Plants.</title>
        <authorList>
            <person name="Yamashiro T."/>
            <person name="Shiraishi A."/>
            <person name="Nakayama K."/>
            <person name="Satake H."/>
        </authorList>
    </citation>
    <scope>NUCLEOTIDE SEQUENCE</scope>
</reference>
<dbReference type="Proteomes" id="UP001151760">
    <property type="component" value="Unassembled WGS sequence"/>
</dbReference>
<dbReference type="Pfam" id="PF03732">
    <property type="entry name" value="Retrotrans_gag"/>
    <property type="match status" value="1"/>
</dbReference>
<sequence>MTRSSTKELLSPFENPEQNFRSRRRLFDTPSLVESNSLEFDHNFDIEKQSEEEVRETMTETTEQYMSKTRENYGSGVTRPTINQDTPFELKGKFLKELRDNTFSGSEHEDANEHIEKVLEIVDLFHIPKITQDQIMLRAFPVSLTGAASRWIRNQPSGLITTWEILKTNFLNKYCPPARTAKKMEEINNFQQEPDESLFCAWERFKELLMKCPQHYLTDMQEHNGTSSRTRSTETSDGLAAIQAQLNNLGQEINKVNEKVYAAQVGCKLCKGPHYTKDYPQKEEGKTLEEAYYTQFGAPYQPGGQYRAAGPGFYQQNNGNSSYPDRRPNLEESLTKFMAESAKSHDENSNIIKEIRASTDATIRNQGASIKILEIQIRQMSKVLQERGFGSLPSSTETNPRDQVKLISTAKADFFLDTPYGGFHTSYQAHST</sequence>
<accession>A0ABQ5IW73</accession>